<dbReference type="GO" id="GO:0006814">
    <property type="term" value="P:sodium ion transport"/>
    <property type="evidence" value="ECO:0007669"/>
    <property type="project" value="UniProtKB-UniRule"/>
</dbReference>
<evidence type="ECO:0000256" key="2">
    <source>
        <dbReference type="ARBA" id="ARBA00022475"/>
    </source>
</evidence>
<comment type="cofactor">
    <cofactor evidence="16 17">
        <name>FMN</name>
        <dbReference type="ChEBI" id="CHEBI:58210"/>
    </cofactor>
</comment>
<feature type="domain" description="FMN-binding" evidence="18">
    <location>
        <begin position="143"/>
        <end position="239"/>
    </location>
</feature>
<reference evidence="19 20" key="1">
    <citation type="submission" date="2015-02" db="EMBL/GenBank/DDBJ databases">
        <title>Complete genome sequence of Kangiella geojedonensis strain YCS-5T.</title>
        <authorList>
            <person name="Kim K.M."/>
        </authorList>
    </citation>
    <scope>NUCLEOTIDE SEQUENCE [LARGE SCALE GENOMIC DNA]</scope>
    <source>
        <strain evidence="19 20">YCS-5</strain>
    </source>
</reference>
<evidence type="ECO:0000256" key="1">
    <source>
        <dbReference type="ARBA" id="ARBA00022448"/>
    </source>
</evidence>
<dbReference type="NCBIfam" id="TIGR01938">
    <property type="entry name" value="nqrC"/>
    <property type="match status" value="1"/>
</dbReference>
<evidence type="ECO:0000256" key="3">
    <source>
        <dbReference type="ARBA" id="ARBA00022519"/>
    </source>
</evidence>
<evidence type="ECO:0000256" key="7">
    <source>
        <dbReference type="ARBA" id="ARBA00022692"/>
    </source>
</evidence>
<dbReference type="RefSeq" id="WP_046560431.1">
    <property type="nucleotide sequence ID" value="NZ_CP010975.1"/>
</dbReference>
<keyword evidence="15 16" id="KW-0739">Sodium transport</keyword>
<keyword evidence="20" id="KW-1185">Reference proteome</keyword>
<comment type="similarity">
    <text evidence="16 17">Belongs to the NqrC family.</text>
</comment>
<evidence type="ECO:0000256" key="11">
    <source>
        <dbReference type="ARBA" id="ARBA00023053"/>
    </source>
</evidence>
<comment type="subunit">
    <text evidence="16 17">Composed of six subunits; NqrA, NqrB, NqrC, NqrD, NqrE and NqrF.</text>
</comment>
<keyword evidence="14 16" id="KW-0472">Membrane</keyword>
<keyword evidence="11 16" id="KW-0915">Sodium</keyword>
<keyword evidence="2 16" id="KW-1003">Cell membrane</keyword>
<dbReference type="InterPro" id="IPR007329">
    <property type="entry name" value="FMN-bd"/>
</dbReference>
<evidence type="ECO:0000256" key="9">
    <source>
        <dbReference type="ARBA" id="ARBA00022989"/>
    </source>
</evidence>
<evidence type="ECO:0000256" key="12">
    <source>
        <dbReference type="ARBA" id="ARBA00023065"/>
    </source>
</evidence>
<comment type="subcellular location">
    <subcellularLocation>
        <location evidence="16">Cell membrane</location>
        <topology evidence="16">Single-pass membrane protein</topology>
    </subcellularLocation>
</comment>
<keyword evidence="7 16" id="KW-0812">Transmembrane</keyword>
<accession>A0A0F6TP30</accession>
<keyword evidence="10 16" id="KW-0520">NAD</keyword>
<dbReference type="EMBL" id="CP010975">
    <property type="protein sequence ID" value="AKE51214.1"/>
    <property type="molecule type" value="Genomic_DNA"/>
</dbReference>
<dbReference type="AlphaFoldDB" id="A0A0F6TP30"/>
<keyword evidence="9 16" id="KW-1133">Transmembrane helix</keyword>
<evidence type="ECO:0000256" key="8">
    <source>
        <dbReference type="ARBA" id="ARBA00022967"/>
    </source>
</evidence>
<keyword evidence="8 16" id="KW-1278">Translocase</keyword>
<dbReference type="EC" id="7.2.1.1" evidence="16 17"/>
<evidence type="ECO:0000256" key="13">
    <source>
        <dbReference type="ARBA" id="ARBA00023075"/>
    </source>
</evidence>
<protein>
    <recommendedName>
        <fullName evidence="16 17">Na(+)-translocating NADH-quinone reductase subunit C</fullName>
        <shortName evidence="16 17">Na(+)-NQR subunit C</shortName>
        <shortName evidence="16 17">Na(+)-translocating NQR subunit C</shortName>
        <ecNumber evidence="16 17">7.2.1.1</ecNumber>
    </recommendedName>
    <alternativeName>
        <fullName evidence="16 17">NQR complex subunit C</fullName>
    </alternativeName>
    <alternativeName>
        <fullName evidence="16 17">NQR-1 subunit C</fullName>
    </alternativeName>
</protein>
<dbReference type="KEGG" id="kge:TQ33_0224"/>
<dbReference type="PANTHER" id="PTHR37838">
    <property type="entry name" value="NA(+)-TRANSLOCATING NADH-QUINONE REDUCTASE SUBUNIT C"/>
    <property type="match status" value="1"/>
</dbReference>
<dbReference type="HAMAP" id="MF_00427">
    <property type="entry name" value="NqrC"/>
    <property type="match status" value="1"/>
</dbReference>
<dbReference type="SMART" id="SM00900">
    <property type="entry name" value="FMN_bind"/>
    <property type="match status" value="1"/>
</dbReference>
<dbReference type="Proteomes" id="UP000034071">
    <property type="component" value="Chromosome"/>
</dbReference>
<keyword evidence="3" id="KW-0997">Cell inner membrane</keyword>
<dbReference type="Pfam" id="PF04205">
    <property type="entry name" value="FMN_bind"/>
    <property type="match status" value="1"/>
</dbReference>
<dbReference type="STRING" id="914150.TQ33_0224"/>
<evidence type="ECO:0000256" key="15">
    <source>
        <dbReference type="ARBA" id="ARBA00023201"/>
    </source>
</evidence>
<dbReference type="PATRIC" id="fig|914150.5.peg.230"/>
<evidence type="ECO:0000256" key="10">
    <source>
        <dbReference type="ARBA" id="ARBA00023027"/>
    </source>
</evidence>
<feature type="modified residue" description="FMN phosphoryl threonine" evidence="16">
    <location>
        <position position="222"/>
    </location>
</feature>
<sequence length="253" mass="27860">MSKKESPIKTIVVAVVLSLVCSVVVSFAAIQLKPQQELNKELDRKRNILIAAGLLEQGGTQSEIDELFKQVETKVVDLSTGEFVEPPKDFNQRKFAKDPETNKVLEGKEDVASIKKRSTLANVYLVRDGQTLETIILPVHGYGLWSTMYGFLALKPDTTTVVGFKYYEHGETAGLGGEIENPTWRAIWPGKEVLNEQGEPVIKLVKGSAQNEHQVDGLSGATLTSNGVENTLVYWLGEDGFGPFLERVRAGEI</sequence>
<comment type="catalytic activity">
    <reaction evidence="16 17">
        <text>a ubiquinone + n Na(+)(in) + NADH + H(+) = a ubiquinol + n Na(+)(out) + NAD(+)</text>
        <dbReference type="Rhea" id="RHEA:47748"/>
        <dbReference type="Rhea" id="RHEA-COMP:9565"/>
        <dbReference type="Rhea" id="RHEA-COMP:9566"/>
        <dbReference type="ChEBI" id="CHEBI:15378"/>
        <dbReference type="ChEBI" id="CHEBI:16389"/>
        <dbReference type="ChEBI" id="CHEBI:17976"/>
        <dbReference type="ChEBI" id="CHEBI:29101"/>
        <dbReference type="ChEBI" id="CHEBI:57540"/>
        <dbReference type="ChEBI" id="CHEBI:57945"/>
        <dbReference type="EC" id="7.2.1.1"/>
    </reaction>
</comment>
<evidence type="ECO:0000256" key="17">
    <source>
        <dbReference type="PIRNR" id="PIRNR009437"/>
    </source>
</evidence>
<keyword evidence="13 16" id="KW-0830">Ubiquinone</keyword>
<evidence type="ECO:0000256" key="14">
    <source>
        <dbReference type="ARBA" id="ARBA00023136"/>
    </source>
</evidence>
<keyword evidence="12 16" id="KW-0406">Ion transport</keyword>
<name>A0A0F6TP30_9GAMM</name>
<evidence type="ECO:0000259" key="18">
    <source>
        <dbReference type="SMART" id="SM00900"/>
    </source>
</evidence>
<comment type="function">
    <text evidence="16">NQR complex catalyzes the reduction of ubiquinone-1 to ubiquinol by two successive reactions, coupled with the transport of Na(+) ions from the cytoplasm to the periplasm. NqrA to NqrE are probably involved in the second step, the conversion of ubisemiquinone to ubiquinol.</text>
</comment>
<gene>
    <name evidence="16" type="primary">nqrC</name>
    <name evidence="19" type="ORF">TQ33_0224</name>
</gene>
<keyword evidence="6 16" id="KW-0288">FMN</keyword>
<evidence type="ECO:0000256" key="16">
    <source>
        <dbReference type="HAMAP-Rule" id="MF_00427"/>
    </source>
</evidence>
<dbReference type="OrthoDB" id="9786835at2"/>
<evidence type="ECO:0000256" key="5">
    <source>
        <dbReference type="ARBA" id="ARBA00022630"/>
    </source>
</evidence>
<dbReference type="HOGENOM" id="CLU_077882_0_1_6"/>
<evidence type="ECO:0000313" key="20">
    <source>
        <dbReference type="Proteomes" id="UP000034071"/>
    </source>
</evidence>
<dbReference type="PANTHER" id="PTHR37838:SF1">
    <property type="entry name" value="NA(+)-TRANSLOCATING NADH-QUINONE REDUCTASE SUBUNIT C"/>
    <property type="match status" value="1"/>
</dbReference>
<comment type="caution">
    <text evidence="16">Lacks conserved residue(s) required for the propagation of feature annotation.</text>
</comment>
<organism evidence="19 20">
    <name type="scientific">Kangiella geojedonensis</name>
    <dbReference type="NCBI Taxonomy" id="914150"/>
    <lineage>
        <taxon>Bacteria</taxon>
        <taxon>Pseudomonadati</taxon>
        <taxon>Pseudomonadota</taxon>
        <taxon>Gammaproteobacteria</taxon>
        <taxon>Kangiellales</taxon>
        <taxon>Kangiellaceae</taxon>
        <taxon>Kangiella</taxon>
    </lineage>
</organism>
<evidence type="ECO:0000256" key="4">
    <source>
        <dbReference type="ARBA" id="ARBA00022553"/>
    </source>
</evidence>
<keyword evidence="4 16" id="KW-0597">Phosphoprotein</keyword>
<keyword evidence="1 16" id="KW-0813">Transport</keyword>
<dbReference type="GO" id="GO:0005886">
    <property type="term" value="C:plasma membrane"/>
    <property type="evidence" value="ECO:0007669"/>
    <property type="project" value="UniProtKB-SubCell"/>
</dbReference>
<dbReference type="NCBIfam" id="NF003749">
    <property type="entry name" value="PRK05346.1-5"/>
    <property type="match status" value="1"/>
</dbReference>
<dbReference type="GO" id="GO:0010181">
    <property type="term" value="F:FMN binding"/>
    <property type="evidence" value="ECO:0007669"/>
    <property type="project" value="UniProtKB-UniRule"/>
</dbReference>
<dbReference type="PIRSF" id="PIRSF009437">
    <property type="entry name" value="NQR-1_subunit_C"/>
    <property type="match status" value="1"/>
</dbReference>
<dbReference type="GO" id="GO:0016655">
    <property type="term" value="F:oxidoreductase activity, acting on NAD(P)H, quinone or similar compound as acceptor"/>
    <property type="evidence" value="ECO:0007669"/>
    <property type="project" value="UniProtKB-UniRule"/>
</dbReference>
<proteinExistence type="inferred from homology"/>
<evidence type="ECO:0000256" key="6">
    <source>
        <dbReference type="ARBA" id="ARBA00022643"/>
    </source>
</evidence>
<dbReference type="InterPro" id="IPR010204">
    <property type="entry name" value="NqrC"/>
</dbReference>
<evidence type="ECO:0000313" key="19">
    <source>
        <dbReference type="EMBL" id="AKE51214.1"/>
    </source>
</evidence>
<keyword evidence="5 16" id="KW-0285">Flavoprotein</keyword>